<organism evidence="2 3">
    <name type="scientific">Tatumella terrea</name>
    <dbReference type="NCBI Taxonomy" id="419007"/>
    <lineage>
        <taxon>Bacteria</taxon>
        <taxon>Pseudomonadati</taxon>
        <taxon>Pseudomonadota</taxon>
        <taxon>Gammaproteobacteria</taxon>
        <taxon>Enterobacterales</taxon>
        <taxon>Erwiniaceae</taxon>
        <taxon>Tatumella</taxon>
    </lineage>
</organism>
<comment type="caution">
    <text evidence="2">The sequence shown here is derived from an EMBL/GenBank/DDBJ whole genome shotgun (WGS) entry which is preliminary data.</text>
</comment>
<feature type="region of interest" description="Disordered" evidence="1">
    <location>
        <begin position="33"/>
        <end position="53"/>
    </location>
</feature>
<dbReference type="RefSeq" id="WP_385955254.1">
    <property type="nucleotide sequence ID" value="NZ_JBHSUB010000026.1"/>
</dbReference>
<proteinExistence type="predicted"/>
<name>A0ABW1W2F1_9GAMM</name>
<evidence type="ECO:0000256" key="1">
    <source>
        <dbReference type="SAM" id="MobiDB-lite"/>
    </source>
</evidence>
<protein>
    <submittedName>
        <fullName evidence="2">Alternative ribosome-rescue factor A</fullName>
    </submittedName>
</protein>
<dbReference type="Proteomes" id="UP001596230">
    <property type="component" value="Unassembled WGS sequence"/>
</dbReference>
<gene>
    <name evidence="2" type="ORF">ACFP9W_17300</name>
</gene>
<dbReference type="Pfam" id="PF03889">
    <property type="entry name" value="ArfA"/>
    <property type="match status" value="1"/>
</dbReference>
<dbReference type="EMBL" id="JBHSUB010000026">
    <property type="protein sequence ID" value="MFC6379811.1"/>
    <property type="molecule type" value="Genomic_DNA"/>
</dbReference>
<accession>A0ABW1W2F1</accession>
<evidence type="ECO:0000313" key="2">
    <source>
        <dbReference type="EMBL" id="MFC6379811.1"/>
    </source>
</evidence>
<sequence length="90" mass="10527">MGSYRHTKGVITDNALQALLHDPLFRVRTENNIKGKGSYRRKNRNNRQEGREGNENMKFLLPFLLSIKKAAQSLIERLSMNTDELLFFFQ</sequence>
<evidence type="ECO:0000313" key="3">
    <source>
        <dbReference type="Proteomes" id="UP001596230"/>
    </source>
</evidence>
<keyword evidence="3" id="KW-1185">Reference proteome</keyword>
<reference evidence="3" key="1">
    <citation type="journal article" date="2019" name="Int. J. Syst. Evol. Microbiol.">
        <title>The Global Catalogue of Microorganisms (GCM) 10K type strain sequencing project: providing services to taxonomists for standard genome sequencing and annotation.</title>
        <authorList>
            <consortium name="The Broad Institute Genomics Platform"/>
            <consortium name="The Broad Institute Genome Sequencing Center for Infectious Disease"/>
            <person name="Wu L."/>
            <person name="Ma J."/>
        </authorList>
    </citation>
    <scope>NUCLEOTIDE SEQUENCE [LARGE SCALE GENOMIC DNA]</scope>
    <source>
        <strain evidence="3">CGMCC 1.18518</strain>
    </source>
</reference>
<dbReference type="InterPro" id="IPR005589">
    <property type="entry name" value="ArfA"/>
</dbReference>